<sequence>MKRSSELTSLSHEHHHSLRLAKNCLDTAATGDEAKCITLCQHILDIFDQEWDRHFRNEEASIFDITATMTGKINELGIQLVNEHQRMRTMVAEMQPGDCKKLAEFGELLRDHTRLEERELFPLVEVQFSSQQLQRIKDLT</sequence>
<evidence type="ECO:0000259" key="1">
    <source>
        <dbReference type="Pfam" id="PF01814"/>
    </source>
</evidence>
<protein>
    <submittedName>
        <fullName evidence="2">Hemerythrin domain-containing protein</fullName>
    </submittedName>
</protein>
<dbReference type="Proteomes" id="UP000885822">
    <property type="component" value="Unassembled WGS sequence"/>
</dbReference>
<dbReference type="EMBL" id="DRCV01000097">
    <property type="protein sequence ID" value="HDK37802.1"/>
    <property type="molecule type" value="Genomic_DNA"/>
</dbReference>
<dbReference type="InterPro" id="IPR012312">
    <property type="entry name" value="Hemerythrin-like"/>
</dbReference>
<name>A0A831K343_9GAMM</name>
<accession>A0A831K343</accession>
<proteinExistence type="predicted"/>
<evidence type="ECO:0000313" key="2">
    <source>
        <dbReference type="EMBL" id="HDK37802.1"/>
    </source>
</evidence>
<comment type="caution">
    <text evidence="2">The sequence shown here is derived from an EMBL/GenBank/DDBJ whole genome shotgun (WGS) entry which is preliminary data.</text>
</comment>
<dbReference type="Pfam" id="PF01814">
    <property type="entry name" value="Hemerythrin"/>
    <property type="match status" value="1"/>
</dbReference>
<dbReference type="Gene3D" id="1.20.120.520">
    <property type="entry name" value="nmb1532 protein domain like"/>
    <property type="match status" value="1"/>
</dbReference>
<feature type="domain" description="Hemerythrin-like" evidence="1">
    <location>
        <begin position="10"/>
        <end position="124"/>
    </location>
</feature>
<dbReference type="AlphaFoldDB" id="A0A831K343"/>
<reference evidence="2" key="1">
    <citation type="journal article" date="2020" name="mSystems">
        <title>Genome- and Community-Level Interaction Insights into Carbon Utilization and Element Cycling Functions of Hydrothermarchaeota in Hydrothermal Sediment.</title>
        <authorList>
            <person name="Zhou Z."/>
            <person name="Liu Y."/>
            <person name="Xu W."/>
            <person name="Pan J."/>
            <person name="Luo Z.H."/>
            <person name="Li M."/>
        </authorList>
    </citation>
    <scope>NUCLEOTIDE SEQUENCE [LARGE SCALE GENOMIC DNA]</scope>
    <source>
        <strain evidence="2">HyVt-26</strain>
    </source>
</reference>
<gene>
    <name evidence="2" type="ORF">ENG92_02140</name>
</gene>
<organism evidence="2">
    <name type="scientific">Thiolapillus brandeum</name>
    <dbReference type="NCBI Taxonomy" id="1076588"/>
    <lineage>
        <taxon>Bacteria</taxon>
        <taxon>Pseudomonadati</taxon>
        <taxon>Pseudomonadota</taxon>
        <taxon>Gammaproteobacteria</taxon>
        <taxon>Chromatiales</taxon>
        <taxon>Sedimenticolaceae</taxon>
        <taxon>Thiolapillus</taxon>
    </lineage>
</organism>